<dbReference type="AlphaFoldDB" id="A0A2S7KZF0"/>
<dbReference type="EMBL" id="MQUA01000013">
    <property type="protein sequence ID" value="PQB08001.1"/>
    <property type="molecule type" value="Genomic_DNA"/>
</dbReference>
<evidence type="ECO:0000313" key="2">
    <source>
        <dbReference type="Proteomes" id="UP000239522"/>
    </source>
</evidence>
<gene>
    <name evidence="1" type="ORF">BST83_13200</name>
</gene>
<dbReference type="RefSeq" id="WP_104810203.1">
    <property type="nucleotide sequence ID" value="NZ_MQUA01000013.1"/>
</dbReference>
<name>A0A2S7KZF0_9FLAO</name>
<proteinExistence type="predicted"/>
<dbReference type="Proteomes" id="UP000239522">
    <property type="component" value="Unassembled WGS sequence"/>
</dbReference>
<reference evidence="1 2" key="1">
    <citation type="submission" date="2016-11" db="EMBL/GenBank/DDBJ databases">
        <title>Trade-off between light-utilization and light-protection in marine flavobacteria.</title>
        <authorList>
            <person name="Kumagai Y."/>
        </authorList>
    </citation>
    <scope>NUCLEOTIDE SEQUENCE [LARGE SCALE GENOMIC DNA]</scope>
    <source>
        <strain evidence="1 2">ATCC 700397</strain>
    </source>
</reference>
<organism evidence="1 2">
    <name type="scientific">Polaribacter filamentus</name>
    <dbReference type="NCBI Taxonomy" id="53483"/>
    <lineage>
        <taxon>Bacteria</taxon>
        <taxon>Pseudomonadati</taxon>
        <taxon>Bacteroidota</taxon>
        <taxon>Flavobacteriia</taxon>
        <taxon>Flavobacteriales</taxon>
        <taxon>Flavobacteriaceae</taxon>
    </lineage>
</organism>
<comment type="caution">
    <text evidence="1">The sequence shown here is derived from an EMBL/GenBank/DDBJ whole genome shotgun (WGS) entry which is preliminary data.</text>
</comment>
<protein>
    <submittedName>
        <fullName evidence="1">Uncharacterized protein</fullName>
    </submittedName>
</protein>
<evidence type="ECO:0000313" key="1">
    <source>
        <dbReference type="EMBL" id="PQB08001.1"/>
    </source>
</evidence>
<sequence>MKHTHTRIVFCIKHEPVFEDFQKELEGYKYHLIANSDGKYITVIITVNKIITPIDDEMVVINNIKIQFEAINHYTPVKK</sequence>
<accession>A0A2S7KZF0</accession>
<keyword evidence="2" id="KW-1185">Reference proteome</keyword>